<evidence type="ECO:0000256" key="2">
    <source>
        <dbReference type="SAM" id="MobiDB-lite"/>
    </source>
</evidence>
<protein>
    <recommendedName>
        <fullName evidence="4">Translation machinery-associated protein 16</fullName>
    </recommendedName>
</protein>
<dbReference type="FunFam" id="1.20.1440.170:FF:000001">
    <property type="entry name" value="Translation machinery-associated 16 homolog"/>
    <property type="match status" value="1"/>
</dbReference>
<feature type="compositionally biased region" description="Basic and acidic residues" evidence="2">
    <location>
        <begin position="1"/>
        <end position="10"/>
    </location>
</feature>
<dbReference type="Pfam" id="PF11176">
    <property type="entry name" value="Tma16"/>
    <property type="match status" value="1"/>
</dbReference>
<organism evidence="3">
    <name type="scientific">Photinus pyralis</name>
    <name type="common">Common eastern firefly</name>
    <name type="synonym">Lampyris pyralis</name>
    <dbReference type="NCBI Taxonomy" id="7054"/>
    <lineage>
        <taxon>Eukaryota</taxon>
        <taxon>Metazoa</taxon>
        <taxon>Ecdysozoa</taxon>
        <taxon>Arthropoda</taxon>
        <taxon>Hexapoda</taxon>
        <taxon>Insecta</taxon>
        <taxon>Pterygota</taxon>
        <taxon>Neoptera</taxon>
        <taxon>Endopterygota</taxon>
        <taxon>Coleoptera</taxon>
        <taxon>Polyphaga</taxon>
        <taxon>Elateriformia</taxon>
        <taxon>Elateroidea</taxon>
        <taxon>Lampyridae</taxon>
        <taxon>Lampyrinae</taxon>
        <taxon>Photinus</taxon>
    </lineage>
</organism>
<proteinExistence type="inferred from homology"/>
<dbReference type="InterPro" id="IPR038356">
    <property type="entry name" value="Tma16_sf"/>
</dbReference>
<dbReference type="GO" id="GO:0005634">
    <property type="term" value="C:nucleus"/>
    <property type="evidence" value="ECO:0007669"/>
    <property type="project" value="TreeGrafter"/>
</dbReference>
<evidence type="ECO:0008006" key="4">
    <source>
        <dbReference type="Google" id="ProtNLM"/>
    </source>
</evidence>
<dbReference type="AlphaFoldDB" id="A0A1Y1NBP7"/>
<dbReference type="InterPro" id="IPR021346">
    <property type="entry name" value="Tma16"/>
</dbReference>
<feature type="compositionally biased region" description="Basic residues" evidence="2">
    <location>
        <begin position="11"/>
        <end position="23"/>
    </location>
</feature>
<accession>A0A1Y1NBP7</accession>
<name>A0A1Y1NBP7_PHOPY</name>
<evidence type="ECO:0000313" key="3">
    <source>
        <dbReference type="EMBL" id="JAV95364.1"/>
    </source>
</evidence>
<dbReference type="Gene3D" id="1.20.1440.170">
    <property type="entry name" value="Translation machinery-associated protein 16-like"/>
    <property type="match status" value="1"/>
</dbReference>
<comment type="similarity">
    <text evidence="1">Belongs to the TMA16 family.</text>
</comment>
<dbReference type="PANTHER" id="PTHR13349">
    <property type="entry name" value="TRANSLATION MACHINERY-ASSOCIATED PROTEIN 16"/>
    <property type="match status" value="1"/>
</dbReference>
<sequence length="164" mass="19196">MRNLSKELSKCKHPNSRKTKALSKKTRRIILRNESNQVQNLKRSVIANKIQWFLDRVDSAVTKCSAQQTEELIESYLSRFDEELEQIAIKDSIGNRKNRQHANRQDVIKMTIQREKEEYNTCGLEMPNIMEEADLAAFRLWDGDLIALQHLKLVRISKVMLTKL</sequence>
<reference evidence="3" key="1">
    <citation type="journal article" date="2016" name="Sci. Rep.">
        <title>Molecular characterization of firefly nuptial gifts: a multi-omics approach sheds light on postcopulatory sexual selection.</title>
        <authorList>
            <person name="Al-Wathiqui N."/>
            <person name="Fallon T.R."/>
            <person name="South A."/>
            <person name="Weng J.K."/>
            <person name="Lewis S.M."/>
        </authorList>
    </citation>
    <scope>NUCLEOTIDE SEQUENCE</scope>
</reference>
<dbReference type="PANTHER" id="PTHR13349:SF2">
    <property type="entry name" value="TRANSLATION MACHINERY-ASSOCIATED PROTEIN 16"/>
    <property type="match status" value="1"/>
</dbReference>
<feature type="region of interest" description="Disordered" evidence="2">
    <location>
        <begin position="1"/>
        <end position="23"/>
    </location>
</feature>
<dbReference type="EMBL" id="GEZM01007121">
    <property type="protein sequence ID" value="JAV95364.1"/>
    <property type="molecule type" value="Transcribed_RNA"/>
</dbReference>
<evidence type="ECO:0000256" key="1">
    <source>
        <dbReference type="ARBA" id="ARBA00034127"/>
    </source>
</evidence>